<feature type="compositionally biased region" description="Basic and acidic residues" evidence="1">
    <location>
        <begin position="1169"/>
        <end position="1197"/>
    </location>
</feature>
<feature type="compositionally biased region" description="Low complexity" evidence="1">
    <location>
        <begin position="1122"/>
        <end position="1135"/>
    </location>
</feature>
<gene>
    <name evidence="2" type="ORF">PGQ11_013767</name>
</gene>
<proteinExistence type="predicted"/>
<feature type="compositionally biased region" description="Polar residues" evidence="1">
    <location>
        <begin position="970"/>
        <end position="980"/>
    </location>
</feature>
<evidence type="ECO:0000313" key="3">
    <source>
        <dbReference type="Proteomes" id="UP001390339"/>
    </source>
</evidence>
<feature type="compositionally biased region" description="Pro residues" evidence="1">
    <location>
        <begin position="125"/>
        <end position="142"/>
    </location>
</feature>
<feature type="compositionally biased region" description="Low complexity" evidence="1">
    <location>
        <begin position="143"/>
        <end position="163"/>
    </location>
</feature>
<keyword evidence="3" id="KW-1185">Reference proteome</keyword>
<feature type="compositionally biased region" description="Basic and acidic residues" evidence="1">
    <location>
        <begin position="1378"/>
        <end position="1404"/>
    </location>
</feature>
<feature type="region of interest" description="Disordered" evidence="1">
    <location>
        <begin position="1122"/>
        <end position="1197"/>
    </location>
</feature>
<feature type="compositionally biased region" description="Low complexity" evidence="1">
    <location>
        <begin position="999"/>
        <end position="1013"/>
    </location>
</feature>
<feature type="region of interest" description="Disordered" evidence="1">
    <location>
        <begin position="811"/>
        <end position="1044"/>
    </location>
</feature>
<feature type="compositionally biased region" description="Pro residues" evidence="1">
    <location>
        <begin position="1014"/>
        <end position="1030"/>
    </location>
</feature>
<feature type="region of interest" description="Disordered" evidence="1">
    <location>
        <begin position="1"/>
        <end position="263"/>
    </location>
</feature>
<evidence type="ECO:0000256" key="1">
    <source>
        <dbReference type="SAM" id="MobiDB-lite"/>
    </source>
</evidence>
<feature type="compositionally biased region" description="Polar residues" evidence="1">
    <location>
        <begin position="243"/>
        <end position="263"/>
    </location>
</feature>
<feature type="compositionally biased region" description="Polar residues" evidence="1">
    <location>
        <begin position="658"/>
        <end position="696"/>
    </location>
</feature>
<feature type="region of interest" description="Disordered" evidence="1">
    <location>
        <begin position="640"/>
        <end position="703"/>
    </location>
</feature>
<evidence type="ECO:0000313" key="2">
    <source>
        <dbReference type="EMBL" id="KAK8851288.1"/>
    </source>
</evidence>
<feature type="compositionally biased region" description="Polar residues" evidence="1">
    <location>
        <begin position="72"/>
        <end position="87"/>
    </location>
</feature>
<feature type="compositionally biased region" description="Low complexity" evidence="1">
    <location>
        <begin position="181"/>
        <end position="205"/>
    </location>
</feature>
<accession>A0ABR2HQT9</accession>
<feature type="compositionally biased region" description="Pro residues" evidence="1">
    <location>
        <begin position="1"/>
        <end position="16"/>
    </location>
</feature>
<dbReference type="EMBL" id="JAPCWZ010000009">
    <property type="protein sequence ID" value="KAK8851288.1"/>
    <property type="molecule type" value="Genomic_DNA"/>
</dbReference>
<feature type="compositionally biased region" description="Low complexity" evidence="1">
    <location>
        <begin position="776"/>
        <end position="789"/>
    </location>
</feature>
<sequence>MSSSPTPPIIPAPAPMPRANSFAIRRRPVSTTTNSARKPLATQQPASPLTPPPSATTVTAESGGGVSALAHGSNNVPTTFASANYNVATPPMSPDTQQTHSSMNVAAVTSTPSPPQSLNRESMHIPPPPSLPPVQAPSPSPSPSTSSQPSSERPQQQQQRQQSVMYFPPPPGQNDGQKNISPHGSSSPSSPTTVPSSSSSSSMIPPYNPAYATTQLPHSHLQNQQQQQQNGGSGNTAMPSLGPTATPSFGLSMNGPTIPLVNNYSRRPESLRRMSKYVNKESAKKAYKSSVGFLAKTGEYLDKYAQPAMPLLAAANPDIAAAYQLQQALKAGSQQQQQLVGGIPGSAAATAGAGGLAAVGGLATAGLAGYALMQGLGGGGDGTDALSMLASLTGQQSTTGDPTASLLSGLQSNQTQPDLSALLQGAAGGQQQDLISAMLQQQQQQSSDATASLLAGLGGNGVQGVGQTDPSQQIMDYIQQQSAASTQTLLSAMQNNTSSAQGGQQDFASQMLSALSQQQQQQPQAQADLLAAIQQQQTATNQALLSAMQGTPTTTGQDYGQLFASILQQQQQQQQAFMSTFQQQQQQQQQQAQTQQPTQQTNLAASEAQQQTSMSSQEQAAYEEQLLNAALQQQQQQYGASGFNNTNPATQPPGGAASEQTYSMPSTSTYTQPAANGTGQSQSVDPSNFPYNSPSGQAAAGPSYQLPFVPQQANTAAPNQYTGPASNNNAQYSGAHQQSHYPQTQNCTQQGPYVPNSTAPLSSNTATTPPHPPPSQQQQQQQQTTMTGQVSFQGWPSNIQVEVPLNVQSTQQFAPQPPLQQQQQQHQQHQQTQQSDFHQGGVPLPPTSFPSAHPHQHISNPSHANVSPLAEVSPQLQQQQQQQQAPQSPPVNYSQPMTPVSPETSGPVSNNNATPTSSMTPQQHVQHGVPHQILQTGQHPSIVNSSNNPEATAIQPLPSQPMEFHGQLSPDINMSPTVNLEFNMPQPPPSTALDTAAAPSTSGSLSSPQSQPDQQPPPVSSPRPPPPPPSEANTTTDPAAWTPHHLPAFGLQSLLLPPETTLEQTRPHILVGDLDPQTGMPFEIRLLYDTAQIQYEINVLRSTASTQEFVIMEPYRSYCYPSPSASAPPNTSPSVPVKPTTSTEEEQKDDAETTQPKEGDDTGAIETATVHDGDGNDKNGELGGKDDADVNADDERGQSQIHALTLAATTPDPDGDIMALHKLVIVAPYSFGHGLVISFYAPLLPNLGLAPLKQAAETVLRSITWADRSASCCVVSEKLMGTWVLTTPLNPVSSSPIAVDSVGNVSIAGEAEVATAMIIDTLALSQGAVVVENKTADIPKEPSIPHCETKTLRFLEDRWYMYDRNIVSENVKTASSAYKDDSSNENGGKESSLEDERTCYDPDHTRGRFEAYEYPDGTMHLALTEADTGSVEVQAIELTDKVMLVKGRVYIKTS</sequence>
<dbReference type="Proteomes" id="UP001390339">
    <property type="component" value="Unassembled WGS sequence"/>
</dbReference>
<reference evidence="2 3" key="1">
    <citation type="journal article" date="2024" name="IMA Fungus">
        <title>Apiospora arundinis, a panoply of carbohydrate-active enzymes and secondary metabolites.</title>
        <authorList>
            <person name="Sorensen T."/>
            <person name="Petersen C."/>
            <person name="Muurmann A.T."/>
            <person name="Christiansen J.V."/>
            <person name="Brundto M.L."/>
            <person name="Overgaard C.K."/>
            <person name="Boysen A.T."/>
            <person name="Wollenberg R.D."/>
            <person name="Larsen T.O."/>
            <person name="Sorensen J.L."/>
            <person name="Nielsen K.L."/>
            <person name="Sondergaard T.E."/>
        </authorList>
    </citation>
    <scope>NUCLEOTIDE SEQUENCE [LARGE SCALE GENOMIC DNA]</scope>
    <source>
        <strain evidence="2 3">AAU 773</strain>
    </source>
</reference>
<feature type="compositionally biased region" description="Polar residues" evidence="1">
    <location>
        <begin position="94"/>
        <end position="120"/>
    </location>
</feature>
<feature type="region of interest" description="Disordered" evidence="1">
    <location>
        <begin position="597"/>
        <end position="620"/>
    </location>
</feature>
<feature type="region of interest" description="Disordered" evidence="1">
    <location>
        <begin position="1374"/>
        <end position="1404"/>
    </location>
</feature>
<feature type="region of interest" description="Disordered" evidence="1">
    <location>
        <begin position="715"/>
        <end position="789"/>
    </location>
</feature>
<feature type="compositionally biased region" description="Polar residues" evidence="1">
    <location>
        <begin position="715"/>
        <end position="766"/>
    </location>
</feature>
<protein>
    <submittedName>
        <fullName evidence="2">Uncharacterized protein</fullName>
    </submittedName>
</protein>
<feature type="compositionally biased region" description="Polar residues" evidence="1">
    <location>
        <begin position="891"/>
        <end position="920"/>
    </location>
</feature>
<feature type="compositionally biased region" description="Low complexity" evidence="1">
    <location>
        <begin position="921"/>
        <end position="932"/>
    </location>
</feature>
<feature type="compositionally biased region" description="Polar residues" evidence="1">
    <location>
        <begin position="602"/>
        <end position="616"/>
    </location>
</feature>
<feature type="compositionally biased region" description="Low complexity" evidence="1">
    <location>
        <begin position="874"/>
        <end position="886"/>
    </location>
</feature>
<name>A0ABR2HQT9_9PEZI</name>
<feature type="compositionally biased region" description="Polar residues" evidence="1">
    <location>
        <begin position="933"/>
        <end position="950"/>
    </location>
</feature>
<organism evidence="2 3">
    <name type="scientific">Apiospora arundinis</name>
    <dbReference type="NCBI Taxonomy" id="335852"/>
    <lineage>
        <taxon>Eukaryota</taxon>
        <taxon>Fungi</taxon>
        <taxon>Dikarya</taxon>
        <taxon>Ascomycota</taxon>
        <taxon>Pezizomycotina</taxon>
        <taxon>Sordariomycetes</taxon>
        <taxon>Xylariomycetidae</taxon>
        <taxon>Amphisphaeriales</taxon>
        <taxon>Apiosporaceae</taxon>
        <taxon>Apiospora</taxon>
    </lineage>
</organism>
<feature type="compositionally biased region" description="Low complexity" evidence="1">
    <location>
        <begin position="811"/>
        <end position="839"/>
    </location>
</feature>
<feature type="compositionally biased region" description="Polar residues" evidence="1">
    <location>
        <begin position="640"/>
        <end position="649"/>
    </location>
</feature>
<comment type="caution">
    <text evidence="2">The sequence shown here is derived from an EMBL/GenBank/DDBJ whole genome shotgun (WGS) entry which is preliminary data.</text>
</comment>
<feature type="compositionally biased region" description="Polar residues" evidence="1">
    <location>
        <begin position="211"/>
        <end position="221"/>
    </location>
</feature>